<evidence type="ECO:0000313" key="9">
    <source>
        <dbReference type="EMBL" id="KAJ9144094.1"/>
    </source>
</evidence>
<dbReference type="EMBL" id="JANBVO010000017">
    <property type="protein sequence ID" value="KAJ9144094.1"/>
    <property type="molecule type" value="Genomic_DNA"/>
</dbReference>
<evidence type="ECO:0000259" key="8">
    <source>
        <dbReference type="Pfam" id="PF00248"/>
    </source>
</evidence>
<reference evidence="9" key="1">
    <citation type="submission" date="2022-07" db="EMBL/GenBank/DDBJ databases">
        <title>Fungi with potential for degradation of polypropylene.</title>
        <authorList>
            <person name="Gostincar C."/>
        </authorList>
    </citation>
    <scope>NUCLEOTIDE SEQUENCE</scope>
    <source>
        <strain evidence="9">EXF-13308</strain>
    </source>
</reference>
<evidence type="ECO:0000256" key="3">
    <source>
        <dbReference type="ARBA" id="ARBA00023002"/>
    </source>
</evidence>
<dbReference type="PANTHER" id="PTHR43827">
    <property type="entry name" value="2,5-DIKETO-D-GLUCONIC ACID REDUCTASE"/>
    <property type="match status" value="1"/>
</dbReference>
<gene>
    <name evidence="9" type="ORF">NKR23_g6095</name>
</gene>
<evidence type="ECO:0000256" key="1">
    <source>
        <dbReference type="ARBA" id="ARBA00007905"/>
    </source>
</evidence>
<protein>
    <submittedName>
        <fullName evidence="9">Aldo/keto reductase</fullName>
    </submittedName>
</protein>
<dbReference type="CDD" id="cd19071">
    <property type="entry name" value="AKR_AKR1-5-like"/>
    <property type="match status" value="1"/>
</dbReference>
<dbReference type="PRINTS" id="PR00069">
    <property type="entry name" value="ALDKETRDTASE"/>
</dbReference>
<dbReference type="InterPro" id="IPR036812">
    <property type="entry name" value="NAD(P)_OxRdtase_dom_sf"/>
</dbReference>
<dbReference type="PANTHER" id="PTHR43827:SF3">
    <property type="entry name" value="NADP-DEPENDENT OXIDOREDUCTASE DOMAIN-CONTAINING PROTEIN"/>
    <property type="match status" value="1"/>
</dbReference>
<dbReference type="Gene3D" id="3.20.20.100">
    <property type="entry name" value="NADP-dependent oxidoreductase domain"/>
    <property type="match status" value="1"/>
</dbReference>
<feature type="chain" id="PRO_5041364935" evidence="7">
    <location>
        <begin position="28"/>
        <end position="341"/>
    </location>
</feature>
<feature type="binding site" evidence="5">
    <location>
        <position position="132"/>
    </location>
    <ligand>
        <name>substrate</name>
    </ligand>
</feature>
<dbReference type="AlphaFoldDB" id="A0AA38RQA8"/>
<dbReference type="PIRSF" id="PIRSF000097">
    <property type="entry name" value="AKR"/>
    <property type="match status" value="1"/>
</dbReference>
<name>A0AA38RQA8_9PEZI</name>
<evidence type="ECO:0000256" key="2">
    <source>
        <dbReference type="ARBA" id="ARBA00022857"/>
    </source>
</evidence>
<evidence type="ECO:0000313" key="10">
    <source>
        <dbReference type="Proteomes" id="UP001174694"/>
    </source>
</evidence>
<organism evidence="9 10">
    <name type="scientific">Pleurostoma richardsiae</name>
    <dbReference type="NCBI Taxonomy" id="41990"/>
    <lineage>
        <taxon>Eukaryota</taxon>
        <taxon>Fungi</taxon>
        <taxon>Dikarya</taxon>
        <taxon>Ascomycota</taxon>
        <taxon>Pezizomycotina</taxon>
        <taxon>Sordariomycetes</taxon>
        <taxon>Sordariomycetidae</taxon>
        <taxon>Calosphaeriales</taxon>
        <taxon>Pleurostomataceae</taxon>
        <taxon>Pleurostoma</taxon>
    </lineage>
</organism>
<dbReference type="SUPFAM" id="SSF51430">
    <property type="entry name" value="NAD(P)-linked oxidoreductase"/>
    <property type="match status" value="1"/>
</dbReference>
<comment type="caution">
    <text evidence="9">The sequence shown here is derived from an EMBL/GenBank/DDBJ whole genome shotgun (WGS) entry which is preliminary data.</text>
</comment>
<keyword evidence="3" id="KW-0560">Oxidoreductase</keyword>
<keyword evidence="7" id="KW-0732">Signal</keyword>
<dbReference type="PROSITE" id="PS00062">
    <property type="entry name" value="ALDOKETO_REDUCTASE_2"/>
    <property type="match status" value="1"/>
</dbReference>
<dbReference type="InterPro" id="IPR018170">
    <property type="entry name" value="Aldo/ket_reductase_CS"/>
</dbReference>
<sequence length="341" mass="38072">MMFTKAVPKWLSSLAVVAGFLCAQAAAEQQHRLSVGDIPQFGIGTWQSDRNKVADAIDHALNNGYDHIDSAFIYRNEDETGKGIVDSGVSREDIWVTSKLWNTFHRPSEVRAAAEKSISDLGVDYLDLYLIHWPVAFVPGSGTELDTSTSILDTWRAMEDLVRANLTRYIGVSNFAKADVEALLAEADIRPYAHEFEAHPYLQQQEFVDWHLEEGIKVIAYSPLGNTNPTYDGRGKEVPPLLKDEFWVGVAERKNATVAQAVLAWGLQRGTVVIPRSVNLAHIDENYGAVKISFTEEELQEIAKTDRKARMSNPGKNWGVKLFADLDDPTKLDDEPVEDEL</sequence>
<keyword evidence="10" id="KW-1185">Reference proteome</keyword>
<feature type="site" description="Lowers pKa of active site Tyr" evidence="6">
    <location>
        <position position="99"/>
    </location>
</feature>
<comment type="similarity">
    <text evidence="1">Belongs to the aldo/keto reductase family.</text>
</comment>
<evidence type="ECO:0000256" key="6">
    <source>
        <dbReference type="PIRSR" id="PIRSR000097-3"/>
    </source>
</evidence>
<dbReference type="InterPro" id="IPR023210">
    <property type="entry name" value="NADP_OxRdtase_dom"/>
</dbReference>
<evidence type="ECO:0000256" key="4">
    <source>
        <dbReference type="PIRSR" id="PIRSR000097-1"/>
    </source>
</evidence>
<keyword evidence="2" id="KW-0521">NADP</keyword>
<accession>A0AA38RQA8</accession>
<dbReference type="FunFam" id="3.20.20.100:FF:000002">
    <property type="entry name" value="2,5-diketo-D-gluconic acid reductase A"/>
    <property type="match status" value="1"/>
</dbReference>
<dbReference type="InterPro" id="IPR020471">
    <property type="entry name" value="AKR"/>
</dbReference>
<dbReference type="Pfam" id="PF00248">
    <property type="entry name" value="Aldo_ket_red"/>
    <property type="match status" value="1"/>
</dbReference>
<feature type="active site" description="Proton donor" evidence="4">
    <location>
        <position position="74"/>
    </location>
</feature>
<dbReference type="Proteomes" id="UP001174694">
    <property type="component" value="Unassembled WGS sequence"/>
</dbReference>
<evidence type="ECO:0000256" key="7">
    <source>
        <dbReference type="SAM" id="SignalP"/>
    </source>
</evidence>
<evidence type="ECO:0000256" key="5">
    <source>
        <dbReference type="PIRSR" id="PIRSR000097-2"/>
    </source>
</evidence>
<proteinExistence type="inferred from homology"/>
<dbReference type="GO" id="GO:0016616">
    <property type="term" value="F:oxidoreductase activity, acting on the CH-OH group of donors, NAD or NADP as acceptor"/>
    <property type="evidence" value="ECO:0007669"/>
    <property type="project" value="UniProtKB-ARBA"/>
</dbReference>
<feature type="signal peptide" evidence="7">
    <location>
        <begin position="1"/>
        <end position="27"/>
    </location>
</feature>
<feature type="domain" description="NADP-dependent oxidoreductase" evidence="8">
    <location>
        <begin position="40"/>
        <end position="305"/>
    </location>
</feature>